<dbReference type="STRING" id="1045773.SAMN05216555_107124"/>
<dbReference type="RefSeq" id="WP_074588943.1">
    <property type="nucleotide sequence ID" value="NZ_FNEI01000007.1"/>
</dbReference>
<keyword evidence="4" id="KW-1185">Reference proteome</keyword>
<dbReference type="PRINTS" id="PR01438">
    <property type="entry name" value="UNVRSLSTRESS"/>
</dbReference>
<gene>
    <name evidence="3" type="ORF">SAMN05216555_107124</name>
</gene>
<dbReference type="Pfam" id="PF00582">
    <property type="entry name" value="Usp"/>
    <property type="match status" value="1"/>
</dbReference>
<dbReference type="InterPro" id="IPR006016">
    <property type="entry name" value="UspA"/>
</dbReference>
<dbReference type="AlphaFoldDB" id="A0A1G8R9N2"/>
<organism evidence="3 4">
    <name type="scientific">Arthrobacter cupressi</name>
    <dbReference type="NCBI Taxonomy" id="1045773"/>
    <lineage>
        <taxon>Bacteria</taxon>
        <taxon>Bacillati</taxon>
        <taxon>Actinomycetota</taxon>
        <taxon>Actinomycetes</taxon>
        <taxon>Micrococcales</taxon>
        <taxon>Micrococcaceae</taxon>
        <taxon>Arthrobacter</taxon>
    </lineage>
</organism>
<dbReference type="InterPro" id="IPR006015">
    <property type="entry name" value="Universal_stress_UspA"/>
</dbReference>
<dbReference type="PANTHER" id="PTHR46268">
    <property type="entry name" value="STRESS RESPONSE PROTEIN NHAX"/>
    <property type="match status" value="1"/>
</dbReference>
<comment type="similarity">
    <text evidence="1">Belongs to the universal stress protein A family.</text>
</comment>
<reference evidence="4" key="1">
    <citation type="submission" date="2016-10" db="EMBL/GenBank/DDBJ databases">
        <authorList>
            <person name="Varghese N."/>
            <person name="Submissions S."/>
        </authorList>
    </citation>
    <scope>NUCLEOTIDE SEQUENCE [LARGE SCALE GENOMIC DNA]</scope>
    <source>
        <strain evidence="4">CGMCC 1.10783</strain>
    </source>
</reference>
<name>A0A1G8R9N2_9MICC</name>
<accession>A0A1G8R9N2</accession>
<evidence type="ECO:0000256" key="1">
    <source>
        <dbReference type="ARBA" id="ARBA00008791"/>
    </source>
</evidence>
<dbReference type="SUPFAM" id="SSF52402">
    <property type="entry name" value="Adenine nucleotide alpha hydrolases-like"/>
    <property type="match status" value="1"/>
</dbReference>
<dbReference type="PANTHER" id="PTHR46268:SF6">
    <property type="entry name" value="UNIVERSAL STRESS PROTEIN UP12"/>
    <property type="match status" value="1"/>
</dbReference>
<evidence type="ECO:0000313" key="3">
    <source>
        <dbReference type="EMBL" id="SDJ13090.1"/>
    </source>
</evidence>
<sequence length="143" mass="14934">MSGVVLVGVDGSQTARRAAESAKRLATALAAELRVVTAFESDRVEIVESGADKWVLSDADAAEKVARTIAGELASEQLQTSYGAVRGKAGEALVKEAERVDAQLIVVGNRRMQGLGRILGSVANTVAHNAPCDVYIAKTDEPA</sequence>
<proteinExistence type="inferred from homology"/>
<dbReference type="Gene3D" id="3.40.50.620">
    <property type="entry name" value="HUPs"/>
    <property type="match status" value="1"/>
</dbReference>
<dbReference type="EMBL" id="FNEI01000007">
    <property type="protein sequence ID" value="SDJ13090.1"/>
    <property type="molecule type" value="Genomic_DNA"/>
</dbReference>
<evidence type="ECO:0000313" key="4">
    <source>
        <dbReference type="Proteomes" id="UP000182130"/>
    </source>
</evidence>
<dbReference type="Proteomes" id="UP000182130">
    <property type="component" value="Unassembled WGS sequence"/>
</dbReference>
<dbReference type="CDD" id="cd00293">
    <property type="entry name" value="USP-like"/>
    <property type="match status" value="1"/>
</dbReference>
<dbReference type="InterPro" id="IPR014729">
    <property type="entry name" value="Rossmann-like_a/b/a_fold"/>
</dbReference>
<protein>
    <submittedName>
        <fullName evidence="3">Nucleotide-binding universal stress protein, UspA family</fullName>
    </submittedName>
</protein>
<evidence type="ECO:0000259" key="2">
    <source>
        <dbReference type="Pfam" id="PF00582"/>
    </source>
</evidence>
<dbReference type="OrthoDB" id="3427787at2"/>
<feature type="domain" description="UspA" evidence="2">
    <location>
        <begin position="3"/>
        <end position="138"/>
    </location>
</feature>